<dbReference type="Proteomes" id="UP000319783">
    <property type="component" value="Unassembled WGS sequence"/>
</dbReference>
<dbReference type="InterPro" id="IPR003759">
    <property type="entry name" value="Cbl-bd_cap"/>
</dbReference>
<dbReference type="AlphaFoldDB" id="A0A533QD64"/>
<dbReference type="GO" id="GO:0031419">
    <property type="term" value="F:cobalamin binding"/>
    <property type="evidence" value="ECO:0007669"/>
    <property type="project" value="InterPro"/>
</dbReference>
<keyword evidence="3" id="KW-0170">Cobalt</keyword>
<sequence>MQREKTDILTTLAQAVIDMDIDCARETAAEVIRCKVDPYTAIMDGLAKGMDKVNELFENEEYFVPEILLCADAMYAGIEVLKPYLPKETAWSKKKVVIGVVKGDTHDIGKNLVKIMLDNAGFEMHDLGRNVPYAKFVDTAGELRADLVCLSTLMTTTMDGMHVVIEDLKKAGIASKVMVGGGPISPGFARNIGADGYAKNAAEAVKVANDIVQSNHFSPLILKTPELVSIKRGQGGTR</sequence>
<dbReference type="Pfam" id="PF02310">
    <property type="entry name" value="B12-binding"/>
    <property type="match status" value="1"/>
</dbReference>
<dbReference type="PROSITE" id="PS51337">
    <property type="entry name" value="B12_BINDING_NTER"/>
    <property type="match status" value="1"/>
</dbReference>
<dbReference type="CDD" id="cd02070">
    <property type="entry name" value="corrinoid_protein_B12-BD"/>
    <property type="match status" value="1"/>
</dbReference>
<evidence type="ECO:0000259" key="4">
    <source>
        <dbReference type="PROSITE" id="PS51332"/>
    </source>
</evidence>
<dbReference type="InterPro" id="IPR036594">
    <property type="entry name" value="Meth_synthase_dom"/>
</dbReference>
<dbReference type="GO" id="GO:0046653">
    <property type="term" value="P:tetrahydrofolate metabolic process"/>
    <property type="evidence" value="ECO:0007669"/>
    <property type="project" value="TreeGrafter"/>
</dbReference>
<dbReference type="GO" id="GO:0005829">
    <property type="term" value="C:cytosol"/>
    <property type="evidence" value="ECO:0007669"/>
    <property type="project" value="TreeGrafter"/>
</dbReference>
<feature type="domain" description="B12-binding" evidence="4">
    <location>
        <begin position="93"/>
        <end position="222"/>
    </location>
</feature>
<protein>
    <submittedName>
        <fullName evidence="6">5-methyltetrahydrofolate--homocysteine methyltransferase</fullName>
    </submittedName>
</protein>
<keyword evidence="6" id="KW-0808">Transferase</keyword>
<evidence type="ECO:0000256" key="2">
    <source>
        <dbReference type="ARBA" id="ARBA00022723"/>
    </source>
</evidence>
<dbReference type="InterPro" id="IPR006158">
    <property type="entry name" value="Cobalamin-bd"/>
</dbReference>
<comment type="caution">
    <text evidence="6">The sequence shown here is derived from an EMBL/GenBank/DDBJ whole genome shotgun (WGS) entry which is preliminary data.</text>
</comment>
<accession>A0A533QD64</accession>
<dbReference type="FunFam" id="3.40.50.280:FF:000003">
    <property type="entry name" value="Dimethylamine methyltransferase corrinoid protein"/>
    <property type="match status" value="1"/>
</dbReference>
<dbReference type="EMBL" id="SULG01000015">
    <property type="protein sequence ID" value="TLD42685.1"/>
    <property type="molecule type" value="Genomic_DNA"/>
</dbReference>
<keyword evidence="6" id="KW-0489">Methyltransferase</keyword>
<dbReference type="GO" id="GO:0032259">
    <property type="term" value="P:methylation"/>
    <property type="evidence" value="ECO:0007669"/>
    <property type="project" value="UniProtKB-KW"/>
</dbReference>
<dbReference type="GO" id="GO:0008705">
    <property type="term" value="F:methionine synthase activity"/>
    <property type="evidence" value="ECO:0007669"/>
    <property type="project" value="TreeGrafter"/>
</dbReference>
<dbReference type="PROSITE" id="PS51332">
    <property type="entry name" value="B12_BINDING"/>
    <property type="match status" value="1"/>
</dbReference>
<reference evidence="6 7" key="1">
    <citation type="submission" date="2019-04" db="EMBL/GenBank/DDBJ databases">
        <title>Genome of a novel bacterium Candidatus Jettenia ecosi reconstructed from metagenome of an anammox bioreactor.</title>
        <authorList>
            <person name="Mardanov A.V."/>
            <person name="Beletsky A.V."/>
            <person name="Ravin N.V."/>
            <person name="Botchkova E.A."/>
            <person name="Litti Y.V."/>
            <person name="Nozhevnikova A.N."/>
        </authorList>
    </citation>
    <scope>NUCLEOTIDE SEQUENCE [LARGE SCALE GENOMIC DNA]</scope>
    <source>
        <strain evidence="6">J2</strain>
    </source>
</reference>
<dbReference type="Gene3D" id="3.40.50.280">
    <property type="entry name" value="Cobalamin-binding domain"/>
    <property type="match status" value="1"/>
</dbReference>
<dbReference type="PANTHER" id="PTHR45833">
    <property type="entry name" value="METHIONINE SYNTHASE"/>
    <property type="match status" value="1"/>
</dbReference>
<keyword evidence="2" id="KW-0479">Metal-binding</keyword>
<dbReference type="SMART" id="SM01018">
    <property type="entry name" value="B12-binding_2"/>
    <property type="match status" value="1"/>
</dbReference>
<dbReference type="InterPro" id="IPR050554">
    <property type="entry name" value="Met_Synthase/Corrinoid"/>
</dbReference>
<comment type="similarity">
    <text evidence="1">Belongs to the methylamine corrinoid protein family.</text>
</comment>
<gene>
    <name evidence="6" type="ORF">JETT_1028</name>
</gene>
<name>A0A533QD64_9BACT</name>
<dbReference type="GO" id="GO:0050667">
    <property type="term" value="P:homocysteine metabolic process"/>
    <property type="evidence" value="ECO:0007669"/>
    <property type="project" value="TreeGrafter"/>
</dbReference>
<evidence type="ECO:0000259" key="5">
    <source>
        <dbReference type="PROSITE" id="PS51337"/>
    </source>
</evidence>
<dbReference type="Pfam" id="PF02607">
    <property type="entry name" value="B12-binding_2"/>
    <property type="match status" value="1"/>
</dbReference>
<organism evidence="6 7">
    <name type="scientific">Candidatus Jettenia ecosi</name>
    <dbReference type="NCBI Taxonomy" id="2494326"/>
    <lineage>
        <taxon>Bacteria</taxon>
        <taxon>Pseudomonadati</taxon>
        <taxon>Planctomycetota</taxon>
        <taxon>Candidatus Brocadiia</taxon>
        <taxon>Candidatus Brocadiales</taxon>
        <taxon>Candidatus Brocadiaceae</taxon>
        <taxon>Candidatus Jettenia</taxon>
    </lineage>
</organism>
<dbReference type="PANTHER" id="PTHR45833:SF1">
    <property type="entry name" value="METHIONINE SYNTHASE"/>
    <property type="match status" value="1"/>
</dbReference>
<dbReference type="Gene3D" id="1.10.1240.10">
    <property type="entry name" value="Methionine synthase domain"/>
    <property type="match status" value="1"/>
</dbReference>
<evidence type="ECO:0000313" key="6">
    <source>
        <dbReference type="EMBL" id="TLD42685.1"/>
    </source>
</evidence>
<evidence type="ECO:0000313" key="7">
    <source>
        <dbReference type="Proteomes" id="UP000319783"/>
    </source>
</evidence>
<evidence type="ECO:0000256" key="3">
    <source>
        <dbReference type="ARBA" id="ARBA00023285"/>
    </source>
</evidence>
<proteinExistence type="inferred from homology"/>
<feature type="domain" description="B12-binding N-terminal" evidence="5">
    <location>
        <begin position="1"/>
        <end position="93"/>
    </location>
</feature>
<dbReference type="GO" id="GO:0046872">
    <property type="term" value="F:metal ion binding"/>
    <property type="evidence" value="ECO:0007669"/>
    <property type="project" value="UniProtKB-KW"/>
</dbReference>
<dbReference type="InterPro" id="IPR036724">
    <property type="entry name" value="Cobalamin-bd_sf"/>
</dbReference>
<dbReference type="SUPFAM" id="SSF47644">
    <property type="entry name" value="Methionine synthase domain"/>
    <property type="match status" value="1"/>
</dbReference>
<evidence type="ECO:0000256" key="1">
    <source>
        <dbReference type="ARBA" id="ARBA00010854"/>
    </source>
</evidence>
<dbReference type="SUPFAM" id="SSF52242">
    <property type="entry name" value="Cobalamin (vitamin B12)-binding domain"/>
    <property type="match status" value="1"/>
</dbReference>